<evidence type="ECO:0000256" key="10">
    <source>
        <dbReference type="RuleBase" id="RU363034"/>
    </source>
</evidence>
<dbReference type="OrthoDB" id="6505858at2759"/>
<dbReference type="PROSITE" id="PS00135">
    <property type="entry name" value="TRYPSIN_SER"/>
    <property type="match status" value="1"/>
</dbReference>
<keyword evidence="4" id="KW-0732">Signal</keyword>
<dbReference type="InterPro" id="IPR033116">
    <property type="entry name" value="TRYPSIN_SER"/>
</dbReference>
<sequence>MTEKSPTQWNTITGTKDYGQKCEFSMTYWWALIKLLLHCLSVASEKVQLNPTDCGKADVLSYIVNGKPANEYQFPWMVQLQMRIAGDPDYYVCGGTIITKLHVLTAAHCFDVEGQEIISIDVLYGHVDWRRAKKVKGVKKLGHAEYSSWTNRNDIGIVKVEQPFTMDKSVRPICVLLDHVNIINIEALVAGWGRHTEDDKTTKYYLHYTTLRILPHEYCERLYPIEYDENVNYCAYQKDTDTCKGDSGGPLFAKSKNGTYVQVGVISHGIGCAREGNPGVYARVDAYASWLTKAVASDEGYRNLTVDTMQESTPTEEDNLLFRFSFLRT</sequence>
<evidence type="ECO:0000256" key="8">
    <source>
        <dbReference type="ARBA" id="ARBA00023157"/>
    </source>
</evidence>
<dbReference type="SMART" id="SM00020">
    <property type="entry name" value="Tryp_SPc"/>
    <property type="match status" value="1"/>
</dbReference>
<evidence type="ECO:0000256" key="5">
    <source>
        <dbReference type="ARBA" id="ARBA00022801"/>
    </source>
</evidence>
<dbReference type="InterPro" id="IPR051487">
    <property type="entry name" value="Ser/Thr_Proteases_Immune/Dev"/>
</dbReference>
<dbReference type="Pfam" id="PF00089">
    <property type="entry name" value="Trypsin"/>
    <property type="match status" value="1"/>
</dbReference>
<comment type="similarity">
    <text evidence="9">Belongs to the peptidase S1 family. CLIP subfamily.</text>
</comment>
<protein>
    <submittedName>
        <fullName evidence="12">Putative trypsin-like serine protease</fullName>
    </submittedName>
</protein>
<dbReference type="PANTHER" id="PTHR24256">
    <property type="entry name" value="TRYPTASE-RELATED"/>
    <property type="match status" value="1"/>
</dbReference>
<dbReference type="EMBL" id="GIKN01004102">
    <property type="protein sequence ID" value="NIE46375.1"/>
    <property type="molecule type" value="Transcribed_RNA"/>
</dbReference>
<dbReference type="FunFam" id="2.40.10.10:FF:000146">
    <property type="entry name" value="Serine protease 53"/>
    <property type="match status" value="1"/>
</dbReference>
<keyword evidence="6 10" id="KW-0720">Serine protease</keyword>
<evidence type="ECO:0000256" key="9">
    <source>
        <dbReference type="ARBA" id="ARBA00024195"/>
    </source>
</evidence>
<evidence type="ECO:0000256" key="6">
    <source>
        <dbReference type="ARBA" id="ARBA00022825"/>
    </source>
</evidence>
<evidence type="ECO:0000313" key="12">
    <source>
        <dbReference type="EMBL" id="NIE46375.1"/>
    </source>
</evidence>
<comment type="subcellular location">
    <subcellularLocation>
        <location evidence="1">Secreted</location>
    </subcellularLocation>
</comment>
<dbReference type="PROSITE" id="PS00134">
    <property type="entry name" value="TRYPSIN_HIS"/>
    <property type="match status" value="1"/>
</dbReference>
<keyword evidence="8" id="KW-1015">Disulfide bond</keyword>
<keyword evidence="3 10" id="KW-0645">Protease</keyword>
<evidence type="ECO:0000256" key="7">
    <source>
        <dbReference type="ARBA" id="ARBA00023145"/>
    </source>
</evidence>
<organism evidence="12">
    <name type="scientific">Rhipicephalus microplus</name>
    <name type="common">Cattle tick</name>
    <name type="synonym">Boophilus microplus</name>
    <dbReference type="NCBI Taxonomy" id="6941"/>
    <lineage>
        <taxon>Eukaryota</taxon>
        <taxon>Metazoa</taxon>
        <taxon>Ecdysozoa</taxon>
        <taxon>Arthropoda</taxon>
        <taxon>Chelicerata</taxon>
        <taxon>Arachnida</taxon>
        <taxon>Acari</taxon>
        <taxon>Parasitiformes</taxon>
        <taxon>Ixodida</taxon>
        <taxon>Ixodoidea</taxon>
        <taxon>Ixodidae</taxon>
        <taxon>Rhipicephalinae</taxon>
        <taxon>Rhipicephalus</taxon>
        <taxon>Boophilus</taxon>
    </lineage>
</organism>
<dbReference type="VEuPathDB" id="VectorBase:LOC119165729"/>
<keyword evidence="7" id="KW-0865">Zymogen</keyword>
<accession>A0A6G5A5U4</accession>
<feature type="domain" description="Peptidase S1" evidence="11">
    <location>
        <begin position="63"/>
        <end position="296"/>
    </location>
</feature>
<reference evidence="12" key="1">
    <citation type="submission" date="2020-03" db="EMBL/GenBank/DDBJ databases">
        <title>A transcriptome and proteome of the tick Rhipicephalus microplus shaped by the genetic composition of its hosts and developmental stage.</title>
        <authorList>
            <person name="Garcia G.R."/>
            <person name="Ribeiro J.M.C."/>
            <person name="Maruyama S.R."/>
            <person name="Gardinasse L.G."/>
            <person name="Nelson K."/>
            <person name="Ferreira B.R."/>
            <person name="Andrade T.G."/>
            <person name="Santos I.K.F.M."/>
        </authorList>
    </citation>
    <scope>NUCLEOTIDE SEQUENCE</scope>
    <source>
        <strain evidence="12">NSGR</strain>
        <tissue evidence="12">Salivary glands</tissue>
    </source>
</reference>
<dbReference type="CDD" id="cd00190">
    <property type="entry name" value="Tryp_SPc"/>
    <property type="match status" value="1"/>
</dbReference>
<evidence type="ECO:0000256" key="4">
    <source>
        <dbReference type="ARBA" id="ARBA00022729"/>
    </source>
</evidence>
<dbReference type="GO" id="GO:0005576">
    <property type="term" value="C:extracellular region"/>
    <property type="evidence" value="ECO:0007669"/>
    <property type="project" value="UniProtKB-SubCell"/>
</dbReference>
<dbReference type="InterPro" id="IPR043504">
    <property type="entry name" value="Peptidase_S1_PA_chymotrypsin"/>
</dbReference>
<dbReference type="GO" id="GO:0006508">
    <property type="term" value="P:proteolysis"/>
    <property type="evidence" value="ECO:0007669"/>
    <property type="project" value="UniProtKB-KW"/>
</dbReference>
<proteinExistence type="inferred from homology"/>
<dbReference type="GO" id="GO:0004252">
    <property type="term" value="F:serine-type endopeptidase activity"/>
    <property type="evidence" value="ECO:0007669"/>
    <property type="project" value="InterPro"/>
</dbReference>
<evidence type="ECO:0000256" key="3">
    <source>
        <dbReference type="ARBA" id="ARBA00022670"/>
    </source>
</evidence>
<dbReference type="AlphaFoldDB" id="A0A6G5A5U4"/>
<dbReference type="InterPro" id="IPR018114">
    <property type="entry name" value="TRYPSIN_HIS"/>
</dbReference>
<evidence type="ECO:0000256" key="1">
    <source>
        <dbReference type="ARBA" id="ARBA00004613"/>
    </source>
</evidence>
<dbReference type="InterPro" id="IPR001254">
    <property type="entry name" value="Trypsin_dom"/>
</dbReference>
<name>A0A6G5A5U4_RHIMP</name>
<evidence type="ECO:0000256" key="2">
    <source>
        <dbReference type="ARBA" id="ARBA00022525"/>
    </source>
</evidence>
<keyword evidence="2" id="KW-0964">Secreted</keyword>
<dbReference type="PRINTS" id="PR00722">
    <property type="entry name" value="CHYMOTRYPSIN"/>
</dbReference>
<keyword evidence="5 10" id="KW-0378">Hydrolase</keyword>
<dbReference type="PROSITE" id="PS50240">
    <property type="entry name" value="TRYPSIN_DOM"/>
    <property type="match status" value="1"/>
</dbReference>
<evidence type="ECO:0000259" key="11">
    <source>
        <dbReference type="PROSITE" id="PS50240"/>
    </source>
</evidence>
<dbReference type="SUPFAM" id="SSF50494">
    <property type="entry name" value="Trypsin-like serine proteases"/>
    <property type="match status" value="1"/>
</dbReference>
<dbReference type="InterPro" id="IPR009003">
    <property type="entry name" value="Peptidase_S1_PA"/>
</dbReference>
<dbReference type="Gene3D" id="2.40.10.10">
    <property type="entry name" value="Trypsin-like serine proteases"/>
    <property type="match status" value="1"/>
</dbReference>
<dbReference type="InterPro" id="IPR001314">
    <property type="entry name" value="Peptidase_S1A"/>
</dbReference>